<dbReference type="Gene3D" id="1.20.120.1240">
    <property type="entry name" value="Dynamin, middle domain"/>
    <property type="match status" value="1"/>
</dbReference>
<feature type="region of interest" description="Disordered" evidence="11">
    <location>
        <begin position="728"/>
        <end position="794"/>
    </location>
</feature>
<evidence type="ECO:0000256" key="8">
    <source>
        <dbReference type="ARBA" id="ARBA00023134"/>
    </source>
</evidence>
<keyword evidence="5" id="KW-0493">Microtubule</keyword>
<dbReference type="PRINTS" id="PR00195">
    <property type="entry name" value="DYNAMIN"/>
</dbReference>
<dbReference type="GO" id="GO:0005874">
    <property type="term" value="C:microtubule"/>
    <property type="evidence" value="ECO:0007669"/>
    <property type="project" value="UniProtKB-KW"/>
</dbReference>
<evidence type="ECO:0000256" key="7">
    <source>
        <dbReference type="ARBA" id="ARBA00022801"/>
    </source>
</evidence>
<evidence type="ECO:0000256" key="6">
    <source>
        <dbReference type="ARBA" id="ARBA00022741"/>
    </source>
</evidence>
<evidence type="ECO:0000256" key="2">
    <source>
        <dbReference type="ARBA" id="ARBA00011980"/>
    </source>
</evidence>
<dbReference type="GO" id="GO:0005525">
    <property type="term" value="F:GTP binding"/>
    <property type="evidence" value="ECO:0007669"/>
    <property type="project" value="UniProtKB-KW"/>
</dbReference>
<dbReference type="GO" id="GO:0008017">
    <property type="term" value="F:microtubule binding"/>
    <property type="evidence" value="ECO:0007669"/>
    <property type="project" value="TreeGrafter"/>
</dbReference>
<dbReference type="PANTHER" id="PTHR11566">
    <property type="entry name" value="DYNAMIN"/>
    <property type="match status" value="1"/>
</dbReference>
<evidence type="ECO:0000256" key="3">
    <source>
        <dbReference type="ARBA" id="ARBA00022490"/>
    </source>
</evidence>
<evidence type="ECO:0000313" key="16">
    <source>
        <dbReference type="Proteomes" id="UP000472260"/>
    </source>
</evidence>
<dbReference type="InterPro" id="IPR019762">
    <property type="entry name" value="Dynamin_GTPase_CS"/>
</dbReference>
<feature type="compositionally biased region" description="Low complexity" evidence="11">
    <location>
        <begin position="769"/>
        <end position="779"/>
    </location>
</feature>
<dbReference type="Pfam" id="PF01031">
    <property type="entry name" value="Dynamin_M"/>
    <property type="match status" value="1"/>
</dbReference>
<dbReference type="InterPro" id="IPR027417">
    <property type="entry name" value="P-loop_NTPase"/>
</dbReference>
<keyword evidence="3" id="KW-0963">Cytoplasm</keyword>
<dbReference type="Proteomes" id="UP000472260">
    <property type="component" value="Unassembled WGS sequence"/>
</dbReference>
<dbReference type="SUPFAM" id="SSF52540">
    <property type="entry name" value="P-loop containing nucleoside triphosphate hydrolases"/>
    <property type="match status" value="1"/>
</dbReference>
<accession>A0A671Q643</accession>
<dbReference type="AlphaFoldDB" id="A0A671Q643"/>
<dbReference type="PROSITE" id="PS50003">
    <property type="entry name" value="PH_DOMAIN"/>
    <property type="match status" value="1"/>
</dbReference>
<evidence type="ECO:0000256" key="5">
    <source>
        <dbReference type="ARBA" id="ARBA00022701"/>
    </source>
</evidence>
<reference evidence="15" key="2">
    <citation type="submission" date="2025-09" db="UniProtKB">
        <authorList>
            <consortium name="Ensembl"/>
        </authorList>
    </citation>
    <scope>IDENTIFICATION</scope>
</reference>
<dbReference type="Gene3D" id="3.40.50.300">
    <property type="entry name" value="P-loop containing nucleotide triphosphate hydrolases"/>
    <property type="match status" value="2"/>
</dbReference>
<dbReference type="GO" id="GO:0005886">
    <property type="term" value="C:plasma membrane"/>
    <property type="evidence" value="ECO:0007669"/>
    <property type="project" value="TreeGrafter"/>
</dbReference>
<feature type="domain" description="Dynamin-type G" evidence="14">
    <location>
        <begin position="28"/>
        <end position="279"/>
    </location>
</feature>
<dbReference type="PROSITE" id="PS51388">
    <property type="entry name" value="GED"/>
    <property type="match status" value="1"/>
</dbReference>
<evidence type="ECO:0000256" key="11">
    <source>
        <dbReference type="SAM" id="MobiDB-lite"/>
    </source>
</evidence>
<dbReference type="InterPro" id="IPR001401">
    <property type="entry name" value="Dynamin_GTPase"/>
</dbReference>
<feature type="domain" description="GED" evidence="13">
    <location>
        <begin position="626"/>
        <end position="717"/>
    </location>
</feature>
<evidence type="ECO:0000256" key="1">
    <source>
        <dbReference type="ARBA" id="ARBA00004496"/>
    </source>
</evidence>
<evidence type="ECO:0000259" key="14">
    <source>
        <dbReference type="PROSITE" id="PS51718"/>
    </source>
</evidence>
<dbReference type="SMART" id="SM00233">
    <property type="entry name" value="PH"/>
    <property type="match status" value="1"/>
</dbReference>
<evidence type="ECO:0000256" key="9">
    <source>
        <dbReference type="ARBA" id="ARBA00023175"/>
    </source>
</evidence>
<sequence length="807" mass="91317">MGNRGMEELIPLVNRLQDAFSAIGQTCDLDLPQIAVVGGQSAGKSSVLENFVGRDFLPRGSGIVTRRPLVLQLISSASEHAEFLHCKGKKFTDFDDVRREIEAETDRVTGTNKGISSIPINLRVYSPNVLNLTLIDLPGITKVPVGDQHPDIEYQIRDMIMVRAHCLSFLFFFRFYLIFLSGHRTIGVITKLDLMDKGTDVRDVLENRLLPLRRGYVGVVNRSQKDIEGKKDISAALAAERRFFKSHPAYRHMADCMGTPYLQRLLNQQLTNHIRDTLPALRSRLQGQLLSLDKEAEEYKCLNPDDPSRKTKALMQLIQHFGLDFEKRIEGSGDQVDTVELSGGAKINRIFHERFPFELVKMEFDEKELRREISYAIKNIHGIRTGLFTPDMAFEAIVKKQIVKLKGPCLKCVDMVIQELINTVQQCTNKLESFPKLREETERIVTTHIRERESQAKDQVLLSLEIQLSYINTNHEDFIGFANAQQKTSQTSKKPSAGNQVICKGWLTINNISLIKGGAKEYWFMLTAESLSWFKDDEVKRVLPHLFVRECMCCHGNRLTTDYFRLRNVYKDYRHLELACDTQDEVDSWKASLLRAGVYPEKTTVDGEGSGQAESFSMDPQLERQVETIRNLVDSYMSIVYKSIRDLMPKTIMHLVINNVEEFIHSELLAQLYSSGDQYSLMDESPEQALRREEVLCTHAALKEALNIITDISTSTISTPLPPPIDSSWLHSGSLHRRSPPGYSVPKKHPAPPAPSLPVYLDAPAPPVSNSTDTTNTTSRPKRVPPSTLAASDHGLFHFNKPNFCTT</sequence>
<dbReference type="InterPro" id="IPR030381">
    <property type="entry name" value="G_DYNAMIN_dom"/>
</dbReference>
<keyword evidence="4" id="KW-0254">Endocytosis</keyword>
<dbReference type="EC" id="3.6.5.5" evidence="2"/>
<keyword evidence="7" id="KW-0378">Hydrolase</keyword>
<proteinExistence type="inferred from homology"/>
<evidence type="ECO:0000259" key="13">
    <source>
        <dbReference type="PROSITE" id="PS51388"/>
    </source>
</evidence>
<dbReference type="SMART" id="SM00302">
    <property type="entry name" value="GED"/>
    <property type="match status" value="1"/>
</dbReference>
<dbReference type="InterPro" id="IPR011993">
    <property type="entry name" value="PH-like_dom_sf"/>
</dbReference>
<dbReference type="SUPFAM" id="SSF50729">
    <property type="entry name" value="PH domain-like"/>
    <property type="match status" value="1"/>
</dbReference>
<comment type="subcellular location">
    <subcellularLocation>
        <location evidence="1">Cytoplasm</location>
    </subcellularLocation>
</comment>
<dbReference type="GO" id="GO:0003924">
    <property type="term" value="F:GTPase activity"/>
    <property type="evidence" value="ECO:0007669"/>
    <property type="project" value="InterPro"/>
</dbReference>
<dbReference type="InterPro" id="IPR001849">
    <property type="entry name" value="PH_domain"/>
</dbReference>
<dbReference type="GO" id="GO:0098793">
    <property type="term" value="C:presynapse"/>
    <property type="evidence" value="ECO:0007669"/>
    <property type="project" value="GOC"/>
</dbReference>
<dbReference type="GO" id="GO:0005737">
    <property type="term" value="C:cytoplasm"/>
    <property type="evidence" value="ECO:0007669"/>
    <property type="project" value="UniProtKB-SubCell"/>
</dbReference>
<protein>
    <recommendedName>
        <fullName evidence="2">dynamin GTPase</fullName>
        <ecNumber evidence="2">3.6.5.5</ecNumber>
    </recommendedName>
</protein>
<feature type="domain" description="PH" evidence="12">
    <location>
        <begin position="500"/>
        <end position="598"/>
    </location>
</feature>
<keyword evidence="8 10" id="KW-0342">GTP-binding</keyword>
<name>A0A671Q643_9TELE</name>
<dbReference type="InterPro" id="IPR003130">
    <property type="entry name" value="GED"/>
</dbReference>
<evidence type="ECO:0000256" key="10">
    <source>
        <dbReference type="RuleBase" id="RU003932"/>
    </source>
</evidence>
<dbReference type="InterPro" id="IPR045063">
    <property type="entry name" value="Dynamin_N"/>
</dbReference>
<dbReference type="Pfam" id="PF02212">
    <property type="entry name" value="GED"/>
    <property type="match status" value="1"/>
</dbReference>
<dbReference type="Gene3D" id="2.30.29.30">
    <property type="entry name" value="Pleckstrin-homology domain (PH domain)/Phosphotyrosine-binding domain (PTB)"/>
    <property type="match status" value="1"/>
</dbReference>
<dbReference type="InterPro" id="IPR022812">
    <property type="entry name" value="Dynamin"/>
</dbReference>
<dbReference type="InterPro" id="IPR000375">
    <property type="entry name" value="Dynamin_stalk"/>
</dbReference>
<evidence type="ECO:0000313" key="15">
    <source>
        <dbReference type="Ensembl" id="ENSSANP00000066018.1"/>
    </source>
</evidence>
<dbReference type="PANTHER" id="PTHR11566:SF54">
    <property type="entry name" value="DYNAMIN-3"/>
    <property type="match status" value="1"/>
</dbReference>
<dbReference type="FunFam" id="1.20.120.1240:FF:000014">
    <property type="entry name" value="Dynamin 2b"/>
    <property type="match status" value="1"/>
</dbReference>
<dbReference type="CDD" id="cd08771">
    <property type="entry name" value="DLP_1"/>
    <property type="match status" value="1"/>
</dbReference>
<dbReference type="Ensembl" id="ENSSANT00000070175.1">
    <property type="protein sequence ID" value="ENSSANP00000066018.1"/>
    <property type="gene ID" value="ENSSANG00000032923.1"/>
</dbReference>
<reference evidence="15" key="1">
    <citation type="submission" date="2025-08" db="UniProtKB">
        <authorList>
            <consortium name="Ensembl"/>
        </authorList>
    </citation>
    <scope>IDENTIFICATION</scope>
</reference>
<dbReference type="SMART" id="SM00053">
    <property type="entry name" value="DYNc"/>
    <property type="match status" value="1"/>
</dbReference>
<dbReference type="GO" id="GO:0031623">
    <property type="term" value="P:receptor internalization"/>
    <property type="evidence" value="ECO:0007669"/>
    <property type="project" value="TreeGrafter"/>
</dbReference>
<dbReference type="PROSITE" id="PS51718">
    <property type="entry name" value="G_DYNAMIN_2"/>
    <property type="match status" value="1"/>
</dbReference>
<evidence type="ECO:0000259" key="12">
    <source>
        <dbReference type="PROSITE" id="PS50003"/>
    </source>
</evidence>
<keyword evidence="9" id="KW-0505">Motor protein</keyword>
<keyword evidence="16" id="KW-1185">Reference proteome</keyword>
<evidence type="ECO:0000256" key="4">
    <source>
        <dbReference type="ARBA" id="ARBA00022583"/>
    </source>
</evidence>
<comment type="similarity">
    <text evidence="10">Belongs to the TRAFAC class dynamin-like GTPase superfamily. Dynamin/Fzo/YdjA family.</text>
</comment>
<dbReference type="GO" id="GO:0016185">
    <property type="term" value="P:synaptic vesicle budding from presynaptic endocytic zone membrane"/>
    <property type="evidence" value="ECO:0007669"/>
    <property type="project" value="TreeGrafter"/>
</dbReference>
<organism evidence="15 16">
    <name type="scientific">Sinocyclocheilus anshuiensis</name>
    <dbReference type="NCBI Taxonomy" id="1608454"/>
    <lineage>
        <taxon>Eukaryota</taxon>
        <taxon>Metazoa</taxon>
        <taxon>Chordata</taxon>
        <taxon>Craniata</taxon>
        <taxon>Vertebrata</taxon>
        <taxon>Euteleostomi</taxon>
        <taxon>Actinopterygii</taxon>
        <taxon>Neopterygii</taxon>
        <taxon>Teleostei</taxon>
        <taxon>Ostariophysi</taxon>
        <taxon>Cypriniformes</taxon>
        <taxon>Cyprinidae</taxon>
        <taxon>Cyprininae</taxon>
        <taxon>Sinocyclocheilus</taxon>
    </lineage>
</organism>
<dbReference type="PROSITE" id="PS00410">
    <property type="entry name" value="G_DYNAMIN_1"/>
    <property type="match status" value="1"/>
</dbReference>
<dbReference type="Pfam" id="PF00169">
    <property type="entry name" value="PH"/>
    <property type="match status" value="1"/>
</dbReference>
<dbReference type="Pfam" id="PF00350">
    <property type="entry name" value="Dynamin_N"/>
    <property type="match status" value="1"/>
</dbReference>
<dbReference type="InterPro" id="IPR020850">
    <property type="entry name" value="GED_dom"/>
</dbReference>
<dbReference type="CDD" id="cd01256">
    <property type="entry name" value="PH_dynamin"/>
    <property type="match status" value="1"/>
</dbReference>
<keyword evidence="6 10" id="KW-0547">Nucleotide-binding</keyword>